<dbReference type="InterPro" id="IPR050124">
    <property type="entry name" value="tRNA_CCA-adding_enzyme"/>
</dbReference>
<keyword evidence="6" id="KW-0547">Nucleotide-binding</keyword>
<dbReference type="PANTHER" id="PTHR47545:SF1">
    <property type="entry name" value="MULTIFUNCTIONAL CCA PROTEIN"/>
    <property type="match status" value="1"/>
</dbReference>
<sequence length="460" mass="53010">MKLAKIIYTISTKLKEHNAKAIVVGGSVRDHFLKLPIKDYDIEVYGLENIEDLENILVQYGSVNLVGKSFGVLKFQYDGQEYDFSFPRSEQKTGIGHRGFDVSVDGAMSFKEASKRRDFTINAMGYDVEEELFLDPYNGQKDIENRLLRHIDDETFIEDPLRVYRAVQFSARFNYTLSEETFELCRSMVANGMLEELAKERIYVEFKKLLLKSPKPSIGFELMRELDILFYFPELKAIIDVPQPIKWHPEGDVWIHTMMCIDEMVKLFGENEKLNLKYILAVLCHDLGKATHTTIEEDGRIRAIGHEKAGVKPTKDFLYRLTNEHDFIASILPLVEYHLKPTHFYAGNSGDKAIRRLATKVNIEELVVVAKADFLGRTTKESLAGIYHAGEWMLERAKNLKVSNRPLKKLLQGRDLIALGLEPSSKFKEILEVIYNLQLDGFLSKKEEALEYIKINYLEY</sequence>
<dbReference type="InterPro" id="IPR006674">
    <property type="entry name" value="HD_domain"/>
</dbReference>
<dbReference type="Pfam" id="PF01743">
    <property type="entry name" value="PolyA_pol"/>
    <property type="match status" value="1"/>
</dbReference>
<dbReference type="EMBL" id="FPHN01000029">
    <property type="protein sequence ID" value="SFV53949.1"/>
    <property type="molecule type" value="Genomic_DNA"/>
</dbReference>
<evidence type="ECO:0000259" key="13">
    <source>
        <dbReference type="Pfam" id="PF12627"/>
    </source>
</evidence>
<evidence type="ECO:0000256" key="9">
    <source>
        <dbReference type="ARBA" id="ARBA00022842"/>
    </source>
</evidence>
<dbReference type="GO" id="GO:0005524">
    <property type="term" value="F:ATP binding"/>
    <property type="evidence" value="ECO:0007669"/>
    <property type="project" value="UniProtKB-KW"/>
</dbReference>
<name>A0A1W1BKC1_9ZZZZ</name>
<feature type="domain" description="HD" evidence="12">
    <location>
        <begin position="272"/>
        <end position="373"/>
    </location>
</feature>
<evidence type="ECO:0000313" key="14">
    <source>
        <dbReference type="EMBL" id="SFV53949.1"/>
    </source>
</evidence>
<dbReference type="SUPFAM" id="SSF81891">
    <property type="entry name" value="Poly A polymerase C-terminal region-like"/>
    <property type="match status" value="1"/>
</dbReference>
<dbReference type="GO" id="GO:0008033">
    <property type="term" value="P:tRNA processing"/>
    <property type="evidence" value="ECO:0007669"/>
    <property type="project" value="UniProtKB-KW"/>
</dbReference>
<gene>
    <name evidence="14" type="ORF">MNB_SV-14-209</name>
</gene>
<dbReference type="InterPro" id="IPR003607">
    <property type="entry name" value="HD/PDEase_dom"/>
</dbReference>
<evidence type="ECO:0000256" key="2">
    <source>
        <dbReference type="ARBA" id="ARBA00022679"/>
    </source>
</evidence>
<evidence type="ECO:0000256" key="1">
    <source>
        <dbReference type="ARBA" id="ARBA00001946"/>
    </source>
</evidence>
<dbReference type="GO" id="GO:0004810">
    <property type="term" value="F:CCA tRNA nucleotidyltransferase activity"/>
    <property type="evidence" value="ECO:0007669"/>
    <property type="project" value="UniProtKB-EC"/>
</dbReference>
<keyword evidence="5" id="KW-0479">Metal-binding</keyword>
<dbReference type="Gene3D" id="1.10.3090.10">
    <property type="entry name" value="cca-adding enzyme, domain 2"/>
    <property type="match status" value="1"/>
</dbReference>
<keyword evidence="7" id="KW-0692">RNA repair</keyword>
<dbReference type="EC" id="2.7.7.72" evidence="14"/>
<dbReference type="Pfam" id="PF01966">
    <property type="entry name" value="HD"/>
    <property type="match status" value="1"/>
</dbReference>
<dbReference type="CDD" id="cd05398">
    <property type="entry name" value="NT_ClassII-CCAase"/>
    <property type="match status" value="1"/>
</dbReference>
<evidence type="ECO:0000256" key="3">
    <source>
        <dbReference type="ARBA" id="ARBA00022694"/>
    </source>
</evidence>
<dbReference type="InterPro" id="IPR002646">
    <property type="entry name" value="PolA_pol_head_dom"/>
</dbReference>
<evidence type="ECO:0000259" key="11">
    <source>
        <dbReference type="Pfam" id="PF01743"/>
    </source>
</evidence>
<keyword evidence="8" id="KW-0067">ATP-binding</keyword>
<dbReference type="GO" id="GO:0003723">
    <property type="term" value="F:RNA binding"/>
    <property type="evidence" value="ECO:0007669"/>
    <property type="project" value="UniProtKB-KW"/>
</dbReference>
<keyword evidence="9" id="KW-0460">Magnesium</keyword>
<evidence type="ECO:0000256" key="6">
    <source>
        <dbReference type="ARBA" id="ARBA00022741"/>
    </source>
</evidence>
<accession>A0A1W1BKC1</accession>
<dbReference type="Gene3D" id="3.30.460.10">
    <property type="entry name" value="Beta Polymerase, domain 2"/>
    <property type="match status" value="1"/>
</dbReference>
<evidence type="ECO:0000256" key="4">
    <source>
        <dbReference type="ARBA" id="ARBA00022695"/>
    </source>
</evidence>
<dbReference type="GO" id="GO:0046872">
    <property type="term" value="F:metal ion binding"/>
    <property type="evidence" value="ECO:0007669"/>
    <property type="project" value="UniProtKB-KW"/>
</dbReference>
<dbReference type="GO" id="GO:0042245">
    <property type="term" value="P:RNA repair"/>
    <property type="evidence" value="ECO:0007669"/>
    <property type="project" value="UniProtKB-KW"/>
</dbReference>
<keyword evidence="2 14" id="KW-0808">Transferase</keyword>
<comment type="cofactor">
    <cofactor evidence="1">
        <name>Mg(2+)</name>
        <dbReference type="ChEBI" id="CHEBI:18420"/>
    </cofactor>
</comment>
<protein>
    <submittedName>
        <fullName evidence="14">tRNA nucleotidyltransferase</fullName>
        <ecNumber evidence="14">2.7.7.72</ecNumber>
    </submittedName>
</protein>
<feature type="domain" description="Poly A polymerase head" evidence="11">
    <location>
        <begin position="22"/>
        <end position="149"/>
    </location>
</feature>
<feature type="domain" description="tRNA nucleotidyltransferase/poly(A) polymerase RNA and SrmB- binding" evidence="13">
    <location>
        <begin position="174"/>
        <end position="237"/>
    </location>
</feature>
<dbReference type="InterPro" id="IPR043519">
    <property type="entry name" value="NT_sf"/>
</dbReference>
<dbReference type="Pfam" id="PF12627">
    <property type="entry name" value="PolyA_pol_RNAbd"/>
    <property type="match status" value="1"/>
</dbReference>
<dbReference type="PANTHER" id="PTHR47545">
    <property type="entry name" value="MULTIFUNCTIONAL CCA PROTEIN"/>
    <property type="match status" value="1"/>
</dbReference>
<dbReference type="InterPro" id="IPR032828">
    <property type="entry name" value="PolyA_RNA-bd"/>
</dbReference>
<keyword evidence="10" id="KW-0694">RNA-binding</keyword>
<keyword evidence="3" id="KW-0819">tRNA processing</keyword>
<dbReference type="CDD" id="cd00077">
    <property type="entry name" value="HDc"/>
    <property type="match status" value="1"/>
</dbReference>
<dbReference type="AlphaFoldDB" id="A0A1W1BKC1"/>
<evidence type="ECO:0000256" key="10">
    <source>
        <dbReference type="ARBA" id="ARBA00022884"/>
    </source>
</evidence>
<proteinExistence type="predicted"/>
<organism evidence="14">
    <name type="scientific">hydrothermal vent metagenome</name>
    <dbReference type="NCBI Taxonomy" id="652676"/>
    <lineage>
        <taxon>unclassified sequences</taxon>
        <taxon>metagenomes</taxon>
        <taxon>ecological metagenomes</taxon>
    </lineage>
</organism>
<evidence type="ECO:0000259" key="12">
    <source>
        <dbReference type="Pfam" id="PF01966"/>
    </source>
</evidence>
<evidence type="ECO:0000256" key="7">
    <source>
        <dbReference type="ARBA" id="ARBA00022800"/>
    </source>
</evidence>
<dbReference type="SUPFAM" id="SSF81301">
    <property type="entry name" value="Nucleotidyltransferase"/>
    <property type="match status" value="1"/>
</dbReference>
<evidence type="ECO:0000256" key="8">
    <source>
        <dbReference type="ARBA" id="ARBA00022840"/>
    </source>
</evidence>
<keyword evidence="4 14" id="KW-0548">Nucleotidyltransferase</keyword>
<evidence type="ECO:0000256" key="5">
    <source>
        <dbReference type="ARBA" id="ARBA00022723"/>
    </source>
</evidence>
<reference evidence="14" key="1">
    <citation type="submission" date="2016-10" db="EMBL/GenBank/DDBJ databases">
        <authorList>
            <person name="de Groot N.N."/>
        </authorList>
    </citation>
    <scope>NUCLEOTIDE SEQUENCE</scope>
</reference>